<feature type="compositionally biased region" description="Polar residues" evidence="1">
    <location>
        <begin position="105"/>
        <end position="115"/>
    </location>
</feature>
<dbReference type="EMBL" id="JARJCN010000134">
    <property type="protein sequence ID" value="KAJ7070265.1"/>
    <property type="molecule type" value="Genomic_DNA"/>
</dbReference>
<feature type="region of interest" description="Disordered" evidence="1">
    <location>
        <begin position="105"/>
        <end position="170"/>
    </location>
</feature>
<dbReference type="Proteomes" id="UP001222325">
    <property type="component" value="Unassembled WGS sequence"/>
</dbReference>
<dbReference type="AlphaFoldDB" id="A0AAD6XL61"/>
<feature type="region of interest" description="Disordered" evidence="1">
    <location>
        <begin position="16"/>
        <end position="39"/>
    </location>
</feature>
<organism evidence="2 3">
    <name type="scientific">Mycena belliarum</name>
    <dbReference type="NCBI Taxonomy" id="1033014"/>
    <lineage>
        <taxon>Eukaryota</taxon>
        <taxon>Fungi</taxon>
        <taxon>Dikarya</taxon>
        <taxon>Basidiomycota</taxon>
        <taxon>Agaricomycotina</taxon>
        <taxon>Agaricomycetes</taxon>
        <taxon>Agaricomycetidae</taxon>
        <taxon>Agaricales</taxon>
        <taxon>Marasmiineae</taxon>
        <taxon>Mycenaceae</taxon>
        <taxon>Mycena</taxon>
    </lineage>
</organism>
<evidence type="ECO:0000313" key="3">
    <source>
        <dbReference type="Proteomes" id="UP001222325"/>
    </source>
</evidence>
<proteinExistence type="predicted"/>
<evidence type="ECO:0000313" key="2">
    <source>
        <dbReference type="EMBL" id="KAJ7070265.1"/>
    </source>
</evidence>
<evidence type="ECO:0000256" key="1">
    <source>
        <dbReference type="SAM" id="MobiDB-lite"/>
    </source>
</evidence>
<reference evidence="2" key="1">
    <citation type="submission" date="2023-03" db="EMBL/GenBank/DDBJ databases">
        <title>Massive genome expansion in bonnet fungi (Mycena s.s.) driven by repeated elements and novel gene families across ecological guilds.</title>
        <authorList>
            <consortium name="Lawrence Berkeley National Laboratory"/>
            <person name="Harder C.B."/>
            <person name="Miyauchi S."/>
            <person name="Viragh M."/>
            <person name="Kuo A."/>
            <person name="Thoen E."/>
            <person name="Andreopoulos B."/>
            <person name="Lu D."/>
            <person name="Skrede I."/>
            <person name="Drula E."/>
            <person name="Henrissat B."/>
            <person name="Morin E."/>
            <person name="Kohler A."/>
            <person name="Barry K."/>
            <person name="LaButti K."/>
            <person name="Morin E."/>
            <person name="Salamov A."/>
            <person name="Lipzen A."/>
            <person name="Mereny Z."/>
            <person name="Hegedus B."/>
            <person name="Baldrian P."/>
            <person name="Stursova M."/>
            <person name="Weitz H."/>
            <person name="Taylor A."/>
            <person name="Grigoriev I.V."/>
            <person name="Nagy L.G."/>
            <person name="Martin F."/>
            <person name="Kauserud H."/>
        </authorList>
    </citation>
    <scope>NUCLEOTIDE SEQUENCE</scope>
    <source>
        <strain evidence="2">CBHHK173m</strain>
    </source>
</reference>
<feature type="region of interest" description="Disordered" evidence="1">
    <location>
        <begin position="70"/>
        <end position="91"/>
    </location>
</feature>
<feature type="region of interest" description="Disordered" evidence="1">
    <location>
        <begin position="179"/>
        <end position="198"/>
    </location>
</feature>
<name>A0AAD6XL61_9AGAR</name>
<keyword evidence="3" id="KW-1185">Reference proteome</keyword>
<accession>A0AAD6XL61</accession>
<gene>
    <name evidence="2" type="ORF">B0H15DRAFT_807202</name>
</gene>
<protein>
    <submittedName>
        <fullName evidence="2">Uncharacterized protein</fullName>
    </submittedName>
</protein>
<sequence length="304" mass="33055">MDTLCTLSSRPRCCKRTASSGGRSTAGRIPPLSSPSRPAPQLEHAAAAALKCTFLLLVAALDMRYLRRGPGNKPVNAQEQSKDAPSVHQTRRKCTDFALRLAPSTTWMSTPSQSAHRNRKNDSPLPNPPRRWACDPMRSSNSPPRQPHHRNTPHSEGAPSTRDKSPAQCAGMHPHYRLASASRAPRRHRSHTLLPPGSVAAAPSAVRALAATHRPLAVSASPSRAVTRVPHGPTPDPCCLRRDAVLVLLAAHTAHCHIVTNPACPRLHWMQQHGHDGEVGTDMRVAYKNLSMCLVYLWAPESST</sequence>
<comment type="caution">
    <text evidence="2">The sequence shown here is derived from an EMBL/GenBank/DDBJ whole genome shotgun (WGS) entry which is preliminary data.</text>
</comment>